<sequence>MHFHSMATLPGSEVFLALIRNTPEPSEETDQPRTIPDMTPEVRSIVMEEFADVFPEKLPDGLPPDRGDAMKIETDPTADPPFRPVIRLSIAELDELRKQLDQLLAAGFIKPSTSPYGAPVLFCAEEGRHTPNVRRLPWPQQDHQEEQTPAAPYRRAT</sequence>
<evidence type="ECO:0000313" key="2">
    <source>
        <dbReference type="EMBL" id="GJJ71806.1"/>
    </source>
</evidence>
<dbReference type="SUPFAM" id="SSF56672">
    <property type="entry name" value="DNA/RNA polymerases"/>
    <property type="match status" value="1"/>
</dbReference>
<dbReference type="EMBL" id="BQFW01000006">
    <property type="protein sequence ID" value="GJJ71806.1"/>
    <property type="molecule type" value="Genomic_DNA"/>
</dbReference>
<name>A0A9P3H842_9FUNG</name>
<dbReference type="InterPro" id="IPR043502">
    <property type="entry name" value="DNA/RNA_pol_sf"/>
</dbReference>
<dbReference type="PANTHER" id="PTHR15503">
    <property type="entry name" value="LDOC1 RELATED"/>
    <property type="match status" value="1"/>
</dbReference>
<dbReference type="InterPro" id="IPR032567">
    <property type="entry name" value="RTL1-rel"/>
</dbReference>
<evidence type="ECO:0000313" key="3">
    <source>
        <dbReference type="Proteomes" id="UP000827284"/>
    </source>
</evidence>
<reference evidence="2" key="2">
    <citation type="journal article" date="2022" name="Microbiol. Resour. Announc.">
        <title>Whole-Genome Sequence of Entomortierella parvispora E1425, a Mucoromycotan Fungus Associated with Burkholderiaceae-Related Endosymbiotic Bacteria.</title>
        <authorList>
            <person name="Herlambang A."/>
            <person name="Guo Y."/>
            <person name="Takashima Y."/>
            <person name="Narisawa K."/>
            <person name="Ohta H."/>
            <person name="Nishizawa T."/>
        </authorList>
    </citation>
    <scope>NUCLEOTIDE SEQUENCE</scope>
    <source>
        <strain evidence="2">E1425</strain>
    </source>
</reference>
<gene>
    <name evidence="2" type="ORF">EMPS_04163</name>
</gene>
<keyword evidence="3" id="KW-1185">Reference proteome</keyword>
<dbReference type="PANTHER" id="PTHR15503:SF22">
    <property type="entry name" value="TRANSPOSON TY3-I GAG POLYPROTEIN"/>
    <property type="match status" value="1"/>
</dbReference>
<accession>A0A9P3H842</accession>
<feature type="region of interest" description="Disordered" evidence="1">
    <location>
        <begin position="55"/>
        <end position="83"/>
    </location>
</feature>
<evidence type="ECO:0008006" key="4">
    <source>
        <dbReference type="Google" id="ProtNLM"/>
    </source>
</evidence>
<dbReference type="Gene3D" id="3.10.10.10">
    <property type="entry name" value="HIV Type 1 Reverse Transcriptase, subunit A, domain 1"/>
    <property type="match status" value="1"/>
</dbReference>
<reference evidence="2" key="1">
    <citation type="submission" date="2021-11" db="EMBL/GenBank/DDBJ databases">
        <authorList>
            <person name="Herlambang A."/>
            <person name="Guo Y."/>
            <person name="Takashima Y."/>
            <person name="Nishizawa T."/>
        </authorList>
    </citation>
    <scope>NUCLEOTIDE SEQUENCE</scope>
    <source>
        <strain evidence="2">E1425</strain>
    </source>
</reference>
<dbReference type="Proteomes" id="UP000827284">
    <property type="component" value="Unassembled WGS sequence"/>
</dbReference>
<protein>
    <recommendedName>
        <fullName evidence="4">Reverse transcriptase domain-containing protein</fullName>
    </recommendedName>
</protein>
<evidence type="ECO:0000256" key="1">
    <source>
        <dbReference type="SAM" id="MobiDB-lite"/>
    </source>
</evidence>
<feature type="region of interest" description="Disordered" evidence="1">
    <location>
        <begin position="132"/>
        <end position="157"/>
    </location>
</feature>
<proteinExistence type="predicted"/>
<dbReference type="OrthoDB" id="2431547at2759"/>
<comment type="caution">
    <text evidence="2">The sequence shown here is derived from an EMBL/GenBank/DDBJ whole genome shotgun (WGS) entry which is preliminary data.</text>
</comment>
<organism evidence="2 3">
    <name type="scientific">Entomortierella parvispora</name>
    <dbReference type="NCBI Taxonomy" id="205924"/>
    <lineage>
        <taxon>Eukaryota</taxon>
        <taxon>Fungi</taxon>
        <taxon>Fungi incertae sedis</taxon>
        <taxon>Mucoromycota</taxon>
        <taxon>Mortierellomycotina</taxon>
        <taxon>Mortierellomycetes</taxon>
        <taxon>Mortierellales</taxon>
        <taxon>Mortierellaceae</taxon>
        <taxon>Entomortierella</taxon>
    </lineage>
</organism>
<dbReference type="AlphaFoldDB" id="A0A9P3H842"/>
<feature type="compositionally biased region" description="Basic and acidic residues" evidence="1">
    <location>
        <begin position="55"/>
        <end position="74"/>
    </location>
</feature>